<evidence type="ECO:0000256" key="2">
    <source>
        <dbReference type="ARBA" id="ARBA00022737"/>
    </source>
</evidence>
<keyword evidence="2" id="KW-0677">Repeat</keyword>
<dbReference type="Pfam" id="PF00400">
    <property type="entry name" value="WD40"/>
    <property type="match status" value="3"/>
</dbReference>
<gene>
    <name evidence="7" type="ORF">TeGR_g11938</name>
</gene>
<feature type="repeat" description="WD" evidence="4">
    <location>
        <begin position="53"/>
        <end position="96"/>
    </location>
</feature>
<dbReference type="SUPFAM" id="SSF50978">
    <property type="entry name" value="WD40 repeat-like"/>
    <property type="match status" value="2"/>
</dbReference>
<evidence type="ECO:0000256" key="3">
    <source>
        <dbReference type="ARBA" id="ARBA00038229"/>
    </source>
</evidence>
<feature type="repeat" description="WD" evidence="4">
    <location>
        <begin position="559"/>
        <end position="600"/>
    </location>
</feature>
<proteinExistence type="inferred from homology"/>
<dbReference type="PANTHER" id="PTHR19853:SF0">
    <property type="entry name" value="WD REPEAT-CONTAINING PROTEIN 3"/>
    <property type="match status" value="1"/>
</dbReference>
<feature type="repeat" description="WD" evidence="4">
    <location>
        <begin position="517"/>
        <end position="558"/>
    </location>
</feature>
<protein>
    <recommendedName>
        <fullName evidence="6">Small-subunit processome Utp12 domain-containing protein</fullName>
    </recommendedName>
</protein>
<dbReference type="InterPro" id="IPR001680">
    <property type="entry name" value="WD40_rpt"/>
</dbReference>
<dbReference type="InterPro" id="IPR015943">
    <property type="entry name" value="WD40/YVTN_repeat-like_dom_sf"/>
</dbReference>
<evidence type="ECO:0000313" key="8">
    <source>
        <dbReference type="Proteomes" id="UP001165060"/>
    </source>
</evidence>
<evidence type="ECO:0000256" key="1">
    <source>
        <dbReference type="ARBA" id="ARBA00022574"/>
    </source>
</evidence>
<dbReference type="InterPro" id="IPR007148">
    <property type="entry name" value="SSU_processome_Utp12"/>
</dbReference>
<evidence type="ECO:0000259" key="6">
    <source>
        <dbReference type="Pfam" id="PF04003"/>
    </source>
</evidence>
<dbReference type="SMART" id="SM00320">
    <property type="entry name" value="WD40"/>
    <property type="match status" value="10"/>
</dbReference>
<evidence type="ECO:0000256" key="5">
    <source>
        <dbReference type="SAM" id="MobiDB-lite"/>
    </source>
</evidence>
<feature type="region of interest" description="Disordered" evidence="5">
    <location>
        <begin position="193"/>
        <end position="245"/>
    </location>
</feature>
<dbReference type="PANTHER" id="PTHR19853">
    <property type="entry name" value="WD REPEAT CONTAINING PROTEIN 3 WDR3"/>
    <property type="match status" value="1"/>
</dbReference>
<evidence type="ECO:0000313" key="7">
    <source>
        <dbReference type="EMBL" id="GMI28895.1"/>
    </source>
</evidence>
<sequence>PPPPPPPPALLTGHAKPVTCLAFDSSGARLASGAADASLVLWDVLSSSGLFSLRGHAGPLTAVAFLPTPGRDLLASAGQDGGVKIWDLELQQSVQALVGHSGAVWCLAAAEVTDKSGEVRARLVTGCCDGRLRMWDVGGGGEAPARYMGSVARQTNEGCASVAFHPAGGKALGCAARDGRAVEIYRVRSGEEGGKRRNRRVRRRREKEGKKAGTVVVEKGRKRGILDEEDEAEPDDEPQDGGEPVDFELVAAGDELCLAAVVRTSHKIKGFSFLPAGERGGGVRVALTLSSSAVEVHRVDKLGDDGALSACRRLHLCDMYGHPAPIRGVAVSPDDELAVTVGKGAMKVWSVEARAVLRSLPLAPPGAPAKAAPLYALCVAFVPGSLRAVVGTKEGCLMLVDCATGDVLSCRQDAHGGAVWSVDVTVTRNEGGEQEVAVVSGSADKSAKFWAVEPDEDSSNPAQDALVHTQTMEMKDDVVAVKFTYSQDAAKSLVCISSLDSTVKVFFADTLKFFLSLYGHKLPALALDASDDDALLCSGGADKTLKLWGLDFGDCHRSMHGHTDSVTAVKFVRKTHNFFSASKDKTVRYWDADKYEQILLLCGHVGEVSSLGMSRSGGFVLSAGMDRQVRVWERTHDMVFVEEEKEAELEKMFEKDLGKTMMKVVPGSGAKEGESDDEDAAGKDNGEFVPESEAAARKTIMTVAAGDRIMEAIELADAETKEIMTTTAANKRREATGAPAIPFRSNPLMMNMDPPRYMMWVLKSVKAAELEQALLVLPMMLVERLIQYLITLLKRKLAVELASKVAIFVIKTHRKAIVANQALVRPLKELQGLMRGRLAEERDRVGFNLAAFGAIARAADEANANKNFDQALTSEEIWGELGLGADVAAKMSGRKNDGKKKQSV</sequence>
<name>A0ABQ6MN67_9STRA</name>
<evidence type="ECO:0000256" key="4">
    <source>
        <dbReference type="PROSITE-ProRule" id="PRU00221"/>
    </source>
</evidence>
<dbReference type="PROSITE" id="PS50294">
    <property type="entry name" value="WD_REPEATS_REGION"/>
    <property type="match status" value="5"/>
</dbReference>
<dbReference type="EMBL" id="BRYB01003004">
    <property type="protein sequence ID" value="GMI28895.1"/>
    <property type="molecule type" value="Genomic_DNA"/>
</dbReference>
<dbReference type="Pfam" id="PF04003">
    <property type="entry name" value="Utp12"/>
    <property type="match status" value="1"/>
</dbReference>
<organism evidence="7 8">
    <name type="scientific">Tetraparma gracilis</name>
    <dbReference type="NCBI Taxonomy" id="2962635"/>
    <lineage>
        <taxon>Eukaryota</taxon>
        <taxon>Sar</taxon>
        <taxon>Stramenopiles</taxon>
        <taxon>Ochrophyta</taxon>
        <taxon>Bolidophyceae</taxon>
        <taxon>Parmales</taxon>
        <taxon>Triparmaceae</taxon>
        <taxon>Tetraparma</taxon>
    </lineage>
</organism>
<feature type="repeat" description="WD" evidence="4">
    <location>
        <begin position="319"/>
        <end position="359"/>
    </location>
</feature>
<dbReference type="InterPro" id="IPR019775">
    <property type="entry name" value="WD40_repeat_CS"/>
</dbReference>
<dbReference type="CDD" id="cd00200">
    <property type="entry name" value="WD40"/>
    <property type="match status" value="1"/>
</dbReference>
<feature type="region of interest" description="Disordered" evidence="5">
    <location>
        <begin position="667"/>
        <end position="686"/>
    </location>
</feature>
<dbReference type="Gene3D" id="2.130.10.10">
    <property type="entry name" value="YVTN repeat-like/Quinoprotein amine dehydrogenase"/>
    <property type="match status" value="3"/>
</dbReference>
<dbReference type="InterPro" id="IPR020472">
    <property type="entry name" value="WD40_PAC1"/>
</dbReference>
<dbReference type="Proteomes" id="UP001165060">
    <property type="component" value="Unassembled WGS sequence"/>
</dbReference>
<feature type="repeat" description="WD" evidence="4">
    <location>
        <begin position="11"/>
        <end position="52"/>
    </location>
</feature>
<feature type="domain" description="Small-subunit processome Utp12" evidence="6">
    <location>
        <begin position="756"/>
        <end position="852"/>
    </location>
</feature>
<accession>A0ABQ6MN67</accession>
<dbReference type="Pfam" id="PF25172">
    <property type="entry name" value="Beta-prop_WDR3_2nd"/>
    <property type="match status" value="1"/>
</dbReference>
<feature type="non-terminal residue" evidence="7">
    <location>
        <position position="1"/>
    </location>
</feature>
<comment type="caution">
    <text evidence="7">The sequence shown here is derived from an EMBL/GenBank/DDBJ whole genome shotgun (WGS) entry which is preliminary data.</text>
</comment>
<feature type="repeat" description="WD" evidence="4">
    <location>
        <begin position="601"/>
        <end position="633"/>
    </location>
</feature>
<dbReference type="PROSITE" id="PS50082">
    <property type="entry name" value="WD_REPEATS_2"/>
    <property type="match status" value="6"/>
</dbReference>
<dbReference type="InterPro" id="IPR051570">
    <property type="entry name" value="TBC1_cilium_biogenesis"/>
</dbReference>
<dbReference type="InterPro" id="IPR036322">
    <property type="entry name" value="WD40_repeat_dom_sf"/>
</dbReference>
<keyword evidence="8" id="KW-1185">Reference proteome</keyword>
<feature type="compositionally biased region" description="Acidic residues" evidence="5">
    <location>
        <begin position="227"/>
        <end position="245"/>
    </location>
</feature>
<reference evidence="7 8" key="1">
    <citation type="journal article" date="2023" name="Commun. Biol.">
        <title>Genome analysis of Parmales, the sister group of diatoms, reveals the evolutionary specialization of diatoms from phago-mixotrophs to photoautotrophs.</title>
        <authorList>
            <person name="Ban H."/>
            <person name="Sato S."/>
            <person name="Yoshikawa S."/>
            <person name="Yamada K."/>
            <person name="Nakamura Y."/>
            <person name="Ichinomiya M."/>
            <person name="Sato N."/>
            <person name="Blanc-Mathieu R."/>
            <person name="Endo H."/>
            <person name="Kuwata A."/>
            <person name="Ogata H."/>
        </authorList>
    </citation>
    <scope>NUCLEOTIDE SEQUENCE [LARGE SCALE GENOMIC DNA]</scope>
</reference>
<keyword evidence="1 4" id="KW-0853">WD repeat</keyword>
<comment type="similarity">
    <text evidence="3">Belongs to the WD repeat WDR3/UTP12 family.</text>
</comment>
<feature type="compositionally biased region" description="Basic residues" evidence="5">
    <location>
        <begin position="196"/>
        <end position="205"/>
    </location>
</feature>
<dbReference type="PRINTS" id="PR00320">
    <property type="entry name" value="GPROTEINBRPT"/>
</dbReference>
<dbReference type="PROSITE" id="PS00678">
    <property type="entry name" value="WD_REPEATS_1"/>
    <property type="match status" value="3"/>
</dbReference>